<name>A0AAE0XLL2_9PEZI</name>
<organism evidence="3 4">
    <name type="scientific">Podospora appendiculata</name>
    <dbReference type="NCBI Taxonomy" id="314037"/>
    <lineage>
        <taxon>Eukaryota</taxon>
        <taxon>Fungi</taxon>
        <taxon>Dikarya</taxon>
        <taxon>Ascomycota</taxon>
        <taxon>Pezizomycotina</taxon>
        <taxon>Sordariomycetes</taxon>
        <taxon>Sordariomycetidae</taxon>
        <taxon>Sordariales</taxon>
        <taxon>Podosporaceae</taxon>
        <taxon>Podospora</taxon>
    </lineage>
</organism>
<dbReference type="EMBL" id="JAULSO010000001">
    <property type="protein sequence ID" value="KAK3695421.1"/>
    <property type="molecule type" value="Genomic_DNA"/>
</dbReference>
<sequence>MACAVQYSTLCVLSFFIIRFIAPDDSHVGRCPNQSIHLFFFWQVPRRIPYDFMAPNHHAGTLCPSLPAALWPCLRKACLQPTQASRWRRTMLNRRCVRDKVGTRQPGATVPPAAAINSKGPANTKRHARYRISTRPRKRAMTSRPNRPLFPVFPTPCLLFPTPPPSRTPYAAMAR</sequence>
<evidence type="ECO:0000313" key="4">
    <source>
        <dbReference type="Proteomes" id="UP001270362"/>
    </source>
</evidence>
<evidence type="ECO:0000256" key="2">
    <source>
        <dbReference type="SAM" id="SignalP"/>
    </source>
</evidence>
<gene>
    <name evidence="3" type="ORF">B0T22DRAFT_455243</name>
</gene>
<feature type="signal peptide" evidence="2">
    <location>
        <begin position="1"/>
        <end position="23"/>
    </location>
</feature>
<keyword evidence="2" id="KW-0732">Signal</keyword>
<protein>
    <recommendedName>
        <fullName evidence="5">Secreted protein</fullName>
    </recommendedName>
</protein>
<dbReference type="AlphaFoldDB" id="A0AAE0XLL2"/>
<evidence type="ECO:0008006" key="5">
    <source>
        <dbReference type="Google" id="ProtNLM"/>
    </source>
</evidence>
<evidence type="ECO:0000256" key="1">
    <source>
        <dbReference type="SAM" id="MobiDB-lite"/>
    </source>
</evidence>
<keyword evidence="4" id="KW-1185">Reference proteome</keyword>
<feature type="chain" id="PRO_5042127970" description="Secreted protein" evidence="2">
    <location>
        <begin position="24"/>
        <end position="175"/>
    </location>
</feature>
<reference evidence="3" key="1">
    <citation type="journal article" date="2023" name="Mol. Phylogenet. Evol.">
        <title>Genome-scale phylogeny and comparative genomics of the fungal order Sordariales.</title>
        <authorList>
            <person name="Hensen N."/>
            <person name="Bonometti L."/>
            <person name="Westerberg I."/>
            <person name="Brannstrom I.O."/>
            <person name="Guillou S."/>
            <person name="Cros-Aarteil S."/>
            <person name="Calhoun S."/>
            <person name="Haridas S."/>
            <person name="Kuo A."/>
            <person name="Mondo S."/>
            <person name="Pangilinan J."/>
            <person name="Riley R."/>
            <person name="LaButti K."/>
            <person name="Andreopoulos B."/>
            <person name="Lipzen A."/>
            <person name="Chen C."/>
            <person name="Yan M."/>
            <person name="Daum C."/>
            <person name="Ng V."/>
            <person name="Clum A."/>
            <person name="Steindorff A."/>
            <person name="Ohm R.A."/>
            <person name="Martin F."/>
            <person name="Silar P."/>
            <person name="Natvig D.O."/>
            <person name="Lalanne C."/>
            <person name="Gautier V."/>
            <person name="Ament-Velasquez S.L."/>
            <person name="Kruys A."/>
            <person name="Hutchinson M.I."/>
            <person name="Powell A.J."/>
            <person name="Barry K."/>
            <person name="Miller A.N."/>
            <person name="Grigoriev I.V."/>
            <person name="Debuchy R."/>
            <person name="Gladieux P."/>
            <person name="Hiltunen Thoren M."/>
            <person name="Johannesson H."/>
        </authorList>
    </citation>
    <scope>NUCLEOTIDE SEQUENCE</scope>
    <source>
        <strain evidence="3">CBS 314.62</strain>
    </source>
</reference>
<comment type="caution">
    <text evidence="3">The sequence shown here is derived from an EMBL/GenBank/DDBJ whole genome shotgun (WGS) entry which is preliminary data.</text>
</comment>
<reference evidence="3" key="2">
    <citation type="submission" date="2023-06" db="EMBL/GenBank/DDBJ databases">
        <authorList>
            <consortium name="Lawrence Berkeley National Laboratory"/>
            <person name="Haridas S."/>
            <person name="Hensen N."/>
            <person name="Bonometti L."/>
            <person name="Westerberg I."/>
            <person name="Brannstrom I.O."/>
            <person name="Guillou S."/>
            <person name="Cros-Aarteil S."/>
            <person name="Calhoun S."/>
            <person name="Kuo A."/>
            <person name="Mondo S."/>
            <person name="Pangilinan J."/>
            <person name="Riley R."/>
            <person name="Labutti K."/>
            <person name="Andreopoulos B."/>
            <person name="Lipzen A."/>
            <person name="Chen C."/>
            <person name="Yanf M."/>
            <person name="Daum C."/>
            <person name="Ng V."/>
            <person name="Clum A."/>
            <person name="Steindorff A."/>
            <person name="Ohm R."/>
            <person name="Martin F."/>
            <person name="Silar P."/>
            <person name="Natvig D."/>
            <person name="Lalanne C."/>
            <person name="Gautier V."/>
            <person name="Ament-Velasquez S.L."/>
            <person name="Kruys A."/>
            <person name="Hutchinson M.I."/>
            <person name="Powell A.J."/>
            <person name="Barry K."/>
            <person name="Miller A.N."/>
            <person name="Grigoriev I.V."/>
            <person name="Debuchy R."/>
            <person name="Gladieux P."/>
            <person name="Thoren M.H."/>
            <person name="Johannesson H."/>
        </authorList>
    </citation>
    <scope>NUCLEOTIDE SEQUENCE</scope>
    <source>
        <strain evidence="3">CBS 314.62</strain>
    </source>
</reference>
<accession>A0AAE0XLL2</accession>
<evidence type="ECO:0000313" key="3">
    <source>
        <dbReference type="EMBL" id="KAK3695421.1"/>
    </source>
</evidence>
<proteinExistence type="predicted"/>
<feature type="region of interest" description="Disordered" evidence="1">
    <location>
        <begin position="103"/>
        <end position="127"/>
    </location>
</feature>
<dbReference type="Proteomes" id="UP001270362">
    <property type="component" value="Unassembled WGS sequence"/>
</dbReference>